<reference evidence="2 3" key="1">
    <citation type="submission" date="2021-06" db="EMBL/GenBank/DDBJ databases">
        <title>Caerostris darwini draft genome.</title>
        <authorList>
            <person name="Kono N."/>
            <person name="Arakawa K."/>
        </authorList>
    </citation>
    <scope>NUCLEOTIDE SEQUENCE [LARGE SCALE GENOMIC DNA]</scope>
</reference>
<feature type="region of interest" description="Disordered" evidence="1">
    <location>
        <begin position="588"/>
        <end position="647"/>
    </location>
</feature>
<dbReference type="EMBL" id="BPLQ01003607">
    <property type="protein sequence ID" value="GIY01742.1"/>
    <property type="molecule type" value="Genomic_DNA"/>
</dbReference>
<evidence type="ECO:0000313" key="2">
    <source>
        <dbReference type="EMBL" id="GIY01742.1"/>
    </source>
</evidence>
<comment type="caution">
    <text evidence="2">The sequence shown here is derived from an EMBL/GenBank/DDBJ whole genome shotgun (WGS) entry which is preliminary data.</text>
</comment>
<evidence type="ECO:0000256" key="1">
    <source>
        <dbReference type="SAM" id="MobiDB-lite"/>
    </source>
</evidence>
<protein>
    <submittedName>
        <fullName evidence="2">Uncharacterized protein</fullName>
    </submittedName>
</protein>
<dbReference type="AlphaFoldDB" id="A0AAV4Q0M8"/>
<dbReference type="Proteomes" id="UP001054837">
    <property type="component" value="Unassembled WGS sequence"/>
</dbReference>
<gene>
    <name evidence="2" type="primary">AVEN_92316_1</name>
    <name evidence="2" type="ORF">CDAR_256681</name>
</gene>
<organism evidence="2 3">
    <name type="scientific">Caerostris darwini</name>
    <dbReference type="NCBI Taxonomy" id="1538125"/>
    <lineage>
        <taxon>Eukaryota</taxon>
        <taxon>Metazoa</taxon>
        <taxon>Ecdysozoa</taxon>
        <taxon>Arthropoda</taxon>
        <taxon>Chelicerata</taxon>
        <taxon>Arachnida</taxon>
        <taxon>Araneae</taxon>
        <taxon>Araneomorphae</taxon>
        <taxon>Entelegynae</taxon>
        <taxon>Araneoidea</taxon>
        <taxon>Araneidae</taxon>
        <taxon>Caerostris</taxon>
    </lineage>
</organism>
<evidence type="ECO:0000313" key="3">
    <source>
        <dbReference type="Proteomes" id="UP001054837"/>
    </source>
</evidence>
<name>A0AAV4Q0M8_9ARAC</name>
<feature type="compositionally biased region" description="Basic and acidic residues" evidence="1">
    <location>
        <begin position="625"/>
        <end position="647"/>
    </location>
</feature>
<proteinExistence type="predicted"/>
<accession>A0AAV4Q0M8</accession>
<feature type="region of interest" description="Disordered" evidence="1">
    <location>
        <begin position="763"/>
        <end position="785"/>
    </location>
</feature>
<keyword evidence="3" id="KW-1185">Reference proteome</keyword>
<sequence length="832" mass="96996">MQFFSSTKRAQKSLFKGKIKLKKRTNYRTESQTSISDSVTLSISDEILQSTESESEKKLLTRLYPQEVNAFSHQFGEKTDQNHSSNANQYNTCTEAITQTEDWEKDAGVQVDAIPKKFSPKSHQSQFVQTDYNSEKLINGEYHRQAIRRGWPKNFNDSLTSSLTNIYTLPCIPVWKQHQPDNISHMVERTYRLTRWLSEGNGFSESTLNCECKNCLPKVDSNRKNVEVQTNFIPTISRSFGNRINHADYNYRDNYSDSTHDQMITHFDAFQFLHAPRIKTQTRRNAMVQTDPHSQNSPDFHPVRRNYFMRTLEQSPTFITRNSSPLKIIGYDLNKAHQDKTSNGNQAHVVPKTIKERENAHFLSDIYSANRTICETNEKYEKMSPIVPKQNKQQKVVDYDYSKQNQDTAFSWNQAQMLSKTENERYNFADFHPDFNSTKRIICDTRKKGERKSPITRLENKSPPKIVDSDFHPFHQDKAFKGNQTQASKIEKETAKFADFHPDLKSLKRTICETNKKPEGRSPLITKQNYSPRNKCYELNKGPPEKISKNIKHPIFSKVETEQNLPITQTKNAPKTAIESHQKFHQLNTRTEEKHPNHNLDSGYPLVKRRDGRFQNTSRRSGSPRKMEDHKPPTNINEREQKETASQWKRTETFNKIANKQDIFVTPVEVISRNRLQNNLHNQTELKLEMNCSHFDSDYNLKEIINFPQNGKQANKSKIITRQNNSPMNFSGQESLSEFEEVARDKIPVWKRAQMFSKIINEHDMDVPDENNPTQEQKENEALSKPEPIQVRKNFSNYLKGQYRNLEDETVGKSYMMIQDLKEVLQKRGVAN</sequence>